<organism evidence="2 3">
    <name type="scientific">Candidatus Magasanikbacteria bacterium GW2011_GWC2_45_8</name>
    <dbReference type="NCBI Taxonomy" id="1619050"/>
    <lineage>
        <taxon>Bacteria</taxon>
        <taxon>Candidatus Magasanikiibacteriota</taxon>
    </lineage>
</organism>
<proteinExistence type="predicted"/>
<dbReference type="AlphaFoldDB" id="A0A0G1MX83"/>
<comment type="caution">
    <text evidence="2">The sequence shown here is derived from an EMBL/GenBank/DDBJ whole genome shotgun (WGS) entry which is preliminary data.</text>
</comment>
<evidence type="ECO:0000313" key="3">
    <source>
        <dbReference type="Proteomes" id="UP000034911"/>
    </source>
</evidence>
<dbReference type="Proteomes" id="UP000034911">
    <property type="component" value="Unassembled WGS sequence"/>
</dbReference>
<accession>A0A0G1MX83</accession>
<sequence length="117" mass="13222">MQRYPLKLFFKDYYAAGGIIAAILADVFLWLYIPLRARTFGDLAFLHYTIHFGVDFIGAWTRLLLLPALGLLIIVVHTGLGYWLYGQFKELARLVLVSQVVLCGFLIVSAVALFIIN</sequence>
<evidence type="ECO:0000256" key="1">
    <source>
        <dbReference type="SAM" id="Phobius"/>
    </source>
</evidence>
<reference evidence="2 3" key="1">
    <citation type="journal article" date="2015" name="Nature">
        <title>rRNA introns, odd ribosomes, and small enigmatic genomes across a large radiation of phyla.</title>
        <authorList>
            <person name="Brown C.T."/>
            <person name="Hug L.A."/>
            <person name="Thomas B.C."/>
            <person name="Sharon I."/>
            <person name="Castelle C.J."/>
            <person name="Singh A."/>
            <person name="Wilkins M.J."/>
            <person name="Williams K.H."/>
            <person name="Banfield J.F."/>
        </authorList>
    </citation>
    <scope>NUCLEOTIDE SEQUENCE [LARGE SCALE GENOMIC DNA]</scope>
</reference>
<keyword evidence="1" id="KW-0472">Membrane</keyword>
<dbReference type="EMBL" id="LCLH01000036">
    <property type="protein sequence ID" value="KKU12946.1"/>
    <property type="molecule type" value="Genomic_DNA"/>
</dbReference>
<name>A0A0G1MX83_9BACT</name>
<dbReference type="STRING" id="1619050.UX20_C0036G0004"/>
<feature type="transmembrane region" description="Helical" evidence="1">
    <location>
        <begin position="91"/>
        <end position="116"/>
    </location>
</feature>
<gene>
    <name evidence="2" type="ORF">UX20_C0036G0004</name>
</gene>
<protein>
    <submittedName>
        <fullName evidence="2">Uncharacterized protein</fullName>
    </submittedName>
</protein>
<evidence type="ECO:0000313" key="2">
    <source>
        <dbReference type="EMBL" id="KKU12946.1"/>
    </source>
</evidence>
<keyword evidence="1" id="KW-0812">Transmembrane</keyword>
<feature type="transmembrane region" description="Helical" evidence="1">
    <location>
        <begin position="12"/>
        <end position="33"/>
    </location>
</feature>
<keyword evidence="1" id="KW-1133">Transmembrane helix</keyword>
<feature type="transmembrane region" description="Helical" evidence="1">
    <location>
        <begin position="64"/>
        <end position="85"/>
    </location>
</feature>